<feature type="non-terminal residue" evidence="1">
    <location>
        <position position="37"/>
    </location>
</feature>
<keyword evidence="2" id="KW-1185">Reference proteome</keyword>
<reference evidence="1 2" key="1">
    <citation type="journal article" date="2019" name="Sci. Rep.">
        <title>Orb-weaving spider Araneus ventricosus genome elucidates the spidroin gene catalogue.</title>
        <authorList>
            <person name="Kono N."/>
            <person name="Nakamura H."/>
            <person name="Ohtoshi R."/>
            <person name="Moran D.A.P."/>
            <person name="Shinohara A."/>
            <person name="Yoshida Y."/>
            <person name="Fujiwara M."/>
            <person name="Mori M."/>
            <person name="Tomita M."/>
            <person name="Arakawa K."/>
        </authorList>
    </citation>
    <scope>NUCLEOTIDE SEQUENCE [LARGE SCALE GENOMIC DNA]</scope>
</reference>
<dbReference type="Proteomes" id="UP000499080">
    <property type="component" value="Unassembled WGS sequence"/>
</dbReference>
<evidence type="ECO:0000313" key="1">
    <source>
        <dbReference type="EMBL" id="GBN07976.1"/>
    </source>
</evidence>
<gene>
    <name evidence="1" type="ORF">AVEN_110775_1</name>
</gene>
<dbReference type="EMBL" id="BGPR01005216">
    <property type="protein sequence ID" value="GBN07976.1"/>
    <property type="molecule type" value="Genomic_DNA"/>
</dbReference>
<accession>A0A4Y2L2Y0</accession>
<sequence length="37" mass="4327">MTRRLDFEKLIADEEEFQNLIHKGESVVLLSVVEQIP</sequence>
<proteinExistence type="predicted"/>
<evidence type="ECO:0000313" key="2">
    <source>
        <dbReference type="Proteomes" id="UP000499080"/>
    </source>
</evidence>
<comment type="caution">
    <text evidence="1">The sequence shown here is derived from an EMBL/GenBank/DDBJ whole genome shotgun (WGS) entry which is preliminary data.</text>
</comment>
<protein>
    <submittedName>
        <fullName evidence="1">Uncharacterized protein</fullName>
    </submittedName>
</protein>
<name>A0A4Y2L2Y0_ARAVE</name>
<organism evidence="1 2">
    <name type="scientific">Araneus ventricosus</name>
    <name type="common">Orbweaver spider</name>
    <name type="synonym">Epeira ventricosa</name>
    <dbReference type="NCBI Taxonomy" id="182803"/>
    <lineage>
        <taxon>Eukaryota</taxon>
        <taxon>Metazoa</taxon>
        <taxon>Ecdysozoa</taxon>
        <taxon>Arthropoda</taxon>
        <taxon>Chelicerata</taxon>
        <taxon>Arachnida</taxon>
        <taxon>Araneae</taxon>
        <taxon>Araneomorphae</taxon>
        <taxon>Entelegynae</taxon>
        <taxon>Araneoidea</taxon>
        <taxon>Araneidae</taxon>
        <taxon>Araneus</taxon>
    </lineage>
</organism>
<dbReference type="AlphaFoldDB" id="A0A4Y2L2Y0"/>